<keyword evidence="3" id="KW-1185">Reference proteome</keyword>
<evidence type="ECO:0000313" key="3">
    <source>
        <dbReference type="Proteomes" id="UP000748756"/>
    </source>
</evidence>
<evidence type="ECO:0000256" key="1">
    <source>
        <dbReference type="SAM" id="MobiDB-lite"/>
    </source>
</evidence>
<evidence type="ECO:0000313" key="2">
    <source>
        <dbReference type="EMBL" id="KAF9125612.1"/>
    </source>
</evidence>
<feature type="non-terminal residue" evidence="2">
    <location>
        <position position="506"/>
    </location>
</feature>
<dbReference type="AlphaFoldDB" id="A0A9P5R8Z5"/>
<dbReference type="InterPro" id="IPR036426">
    <property type="entry name" value="Bulb-type_lectin_dom_sf"/>
</dbReference>
<comment type="caution">
    <text evidence="2">The sequence shown here is derived from an EMBL/GenBank/DDBJ whole genome shotgun (WGS) entry which is preliminary data.</text>
</comment>
<sequence>SYAHISQNDCRPIRIPGICFWMSQFVKKDYTPVYSIELNNIPDYVAMLAAPEAKLPNPESVRTTRSVRQEPPQPEPAPPGGAAAPTNRDIDARPEGHNHVNIGPSLPRPWCYRIVNDNAVSVHKPDQIEDKDPAETAEPVLLTLQLFGFGSDSTTTASETTLKKRAAAECVKGPAKVVLNSGETLATTDFVASEEGGPYRLVFLGSTGDVIVYDVTPWRTLAGVVLKYADPISAAGPAYQMTVSKTRAVYIKNEVTVVWTTGPRVATASHEIAGTALTESNSFKSLDSMIEPKALTSTNGKTTLELKDAQLCLYNSLKFQTWWQPGRQIHAHNLRLHLYPAHSRRTLSSSCSGNVGGETSYVAVVHDDRFLKIYNSAEELVWQRGGAQTLSDTNTLRAGGFKPILEEIKSPNGLFSLSTTETGGLVLRKTSDATAAWHLGGELAKGKYTIELEKDGNLCVGTASVHARVSCITGAAKKEDQDVLVVEDEGHVATLESDGSVAWQSS</sequence>
<feature type="region of interest" description="Disordered" evidence="1">
    <location>
        <begin position="56"/>
        <end position="101"/>
    </location>
</feature>
<dbReference type="EMBL" id="JAAAUQ010002260">
    <property type="protein sequence ID" value="KAF9125612.1"/>
    <property type="molecule type" value="Genomic_DNA"/>
</dbReference>
<gene>
    <name evidence="2" type="ORF">BG015_004865</name>
</gene>
<dbReference type="Gene3D" id="2.90.10.10">
    <property type="entry name" value="Bulb-type lectin domain"/>
    <property type="match status" value="1"/>
</dbReference>
<name>A0A9P5R8Z5_9FUNG</name>
<evidence type="ECO:0008006" key="4">
    <source>
        <dbReference type="Google" id="ProtNLM"/>
    </source>
</evidence>
<accession>A0A9P5R8Z5</accession>
<dbReference type="Proteomes" id="UP000748756">
    <property type="component" value="Unassembled WGS sequence"/>
</dbReference>
<feature type="compositionally biased region" description="Basic and acidic residues" evidence="1">
    <location>
        <begin position="88"/>
        <end position="98"/>
    </location>
</feature>
<dbReference type="OrthoDB" id="2407007at2759"/>
<reference evidence="2" key="1">
    <citation type="journal article" date="2020" name="Fungal Divers.">
        <title>Resolving the Mortierellaceae phylogeny through synthesis of multi-gene phylogenetics and phylogenomics.</title>
        <authorList>
            <person name="Vandepol N."/>
            <person name="Liber J."/>
            <person name="Desiro A."/>
            <person name="Na H."/>
            <person name="Kennedy M."/>
            <person name="Barry K."/>
            <person name="Grigoriev I.V."/>
            <person name="Miller A.N."/>
            <person name="O'Donnell K."/>
            <person name="Stajich J.E."/>
            <person name="Bonito G."/>
        </authorList>
    </citation>
    <scope>NUCLEOTIDE SEQUENCE</scope>
    <source>
        <strain evidence="2">NRRL 6426</strain>
    </source>
</reference>
<protein>
    <recommendedName>
        <fullName evidence="4">Bulb-type lectin domain-containing protein</fullName>
    </recommendedName>
</protein>
<proteinExistence type="predicted"/>
<organism evidence="2 3">
    <name type="scientific">Linnemannia schmuckeri</name>
    <dbReference type="NCBI Taxonomy" id="64567"/>
    <lineage>
        <taxon>Eukaryota</taxon>
        <taxon>Fungi</taxon>
        <taxon>Fungi incertae sedis</taxon>
        <taxon>Mucoromycota</taxon>
        <taxon>Mortierellomycotina</taxon>
        <taxon>Mortierellomycetes</taxon>
        <taxon>Mortierellales</taxon>
        <taxon>Mortierellaceae</taxon>
        <taxon>Linnemannia</taxon>
    </lineage>
</organism>